<dbReference type="EMBL" id="KE346363">
    <property type="protein sequence ID" value="KJE91734.1"/>
    <property type="molecule type" value="Genomic_DNA"/>
</dbReference>
<evidence type="ECO:0000256" key="3">
    <source>
        <dbReference type="ARBA" id="ARBA00022989"/>
    </source>
</evidence>
<dbReference type="OMA" id="LGEWYAE"/>
<reference evidence="7" key="1">
    <citation type="submission" date="2011-02" db="EMBL/GenBank/DDBJ databases">
        <title>The Genome Sequence of Capsaspora owczarzaki ATCC 30864.</title>
        <authorList>
            <person name="Russ C."/>
            <person name="Cuomo C."/>
            <person name="Burger G."/>
            <person name="Gray M.W."/>
            <person name="Holland P.W.H."/>
            <person name="King N."/>
            <person name="Lang F.B.F."/>
            <person name="Roger A.J."/>
            <person name="Ruiz-Trillo I."/>
            <person name="Young S.K."/>
            <person name="Zeng Q."/>
            <person name="Gargeya S."/>
            <person name="Alvarado L."/>
            <person name="Berlin A."/>
            <person name="Chapman S.B."/>
            <person name="Chen Z."/>
            <person name="Freedman E."/>
            <person name="Gellesch M."/>
            <person name="Goldberg J."/>
            <person name="Griggs A."/>
            <person name="Gujja S."/>
            <person name="Heilman E."/>
            <person name="Heiman D."/>
            <person name="Howarth C."/>
            <person name="Mehta T."/>
            <person name="Neiman D."/>
            <person name="Pearson M."/>
            <person name="Roberts A."/>
            <person name="Saif S."/>
            <person name="Shea T."/>
            <person name="Shenoy N."/>
            <person name="Sisk P."/>
            <person name="Stolte C."/>
            <person name="Sykes S."/>
            <person name="White J."/>
            <person name="Yandava C."/>
            <person name="Haas B."/>
            <person name="Nusbaum C."/>
            <person name="Birren B."/>
        </authorList>
    </citation>
    <scope>NUCLEOTIDE SEQUENCE</scope>
    <source>
        <strain evidence="7">ATCC 30864</strain>
    </source>
</reference>
<dbReference type="GO" id="GO:0016020">
    <property type="term" value="C:membrane"/>
    <property type="evidence" value="ECO:0007669"/>
    <property type="project" value="UniProtKB-SubCell"/>
</dbReference>
<dbReference type="Gene3D" id="1.10.3730.20">
    <property type="match status" value="1"/>
</dbReference>
<gene>
    <name evidence="6" type="ORF">CAOG_002829</name>
</gene>
<accession>A0A0D2X208</accession>
<evidence type="ECO:0000256" key="5">
    <source>
        <dbReference type="SAM" id="Phobius"/>
    </source>
</evidence>
<keyword evidence="2 5" id="KW-0812">Transmembrane</keyword>
<evidence type="ECO:0000256" key="4">
    <source>
        <dbReference type="ARBA" id="ARBA00023136"/>
    </source>
</evidence>
<dbReference type="OrthoDB" id="43458at2759"/>
<evidence type="ECO:0000256" key="2">
    <source>
        <dbReference type="ARBA" id="ARBA00022692"/>
    </source>
</evidence>
<dbReference type="PANTHER" id="PTHR28668:SF1">
    <property type="entry name" value="TRANSMEMBRANE PROTEIN 234"/>
    <property type="match status" value="1"/>
</dbReference>
<keyword evidence="7" id="KW-1185">Reference proteome</keyword>
<dbReference type="PhylomeDB" id="A0A0D2X208"/>
<evidence type="ECO:0000256" key="1">
    <source>
        <dbReference type="ARBA" id="ARBA00004141"/>
    </source>
</evidence>
<feature type="transmembrane region" description="Helical" evidence="5">
    <location>
        <begin position="142"/>
        <end position="159"/>
    </location>
</feature>
<evidence type="ECO:0008006" key="8">
    <source>
        <dbReference type="Google" id="ProtNLM"/>
    </source>
</evidence>
<sequence length="160" mass="17015">MPDVGLETSDALRSLFWFVIVALCWGATNPFMAARSAADRPTGHPHLSRADAAAVAAAAAAVARPAVRLSLSRWLAEQFTNAVLRWRFIIPFAINQAGSLIYFVTLGSADISMAVPITNSLTLLFTSIAGRLLGEPVRMKETIVGGAFITIGVALCVTSR</sequence>
<dbReference type="AlphaFoldDB" id="A0A0D2X208"/>
<organism evidence="6 7">
    <name type="scientific">Capsaspora owczarzaki (strain ATCC 30864)</name>
    <dbReference type="NCBI Taxonomy" id="595528"/>
    <lineage>
        <taxon>Eukaryota</taxon>
        <taxon>Filasterea</taxon>
        <taxon>Capsaspora</taxon>
    </lineage>
</organism>
<dbReference type="Proteomes" id="UP000008743">
    <property type="component" value="Unassembled WGS sequence"/>
</dbReference>
<dbReference type="Pfam" id="PF10639">
    <property type="entry name" value="TMEM234"/>
    <property type="match status" value="1"/>
</dbReference>
<dbReference type="InterPro" id="IPR018908">
    <property type="entry name" value="TMEM234"/>
</dbReference>
<dbReference type="PANTHER" id="PTHR28668">
    <property type="entry name" value="TRANSMEMBRANE PROTEIN 234"/>
    <property type="match status" value="1"/>
</dbReference>
<evidence type="ECO:0000313" key="6">
    <source>
        <dbReference type="EMBL" id="KJE91734.1"/>
    </source>
</evidence>
<dbReference type="InParanoid" id="A0A0D2X208"/>
<feature type="transmembrane region" description="Helical" evidence="5">
    <location>
        <begin position="15"/>
        <end position="34"/>
    </location>
</feature>
<evidence type="ECO:0000313" key="7">
    <source>
        <dbReference type="Proteomes" id="UP000008743"/>
    </source>
</evidence>
<comment type="subcellular location">
    <subcellularLocation>
        <location evidence="1">Membrane</location>
        <topology evidence="1">Multi-pass membrane protein</topology>
    </subcellularLocation>
</comment>
<keyword evidence="3 5" id="KW-1133">Transmembrane helix</keyword>
<name>A0A0D2X208_CAPO3</name>
<keyword evidence="4 5" id="KW-0472">Membrane</keyword>
<proteinExistence type="predicted"/>
<dbReference type="RefSeq" id="XP_004348642.1">
    <property type="nucleotide sequence ID" value="XM_004348592.2"/>
</dbReference>
<feature type="transmembrane region" description="Helical" evidence="5">
    <location>
        <begin position="86"/>
        <end position="104"/>
    </location>
</feature>
<protein>
    <recommendedName>
        <fullName evidence="8">Transmembrane protein</fullName>
    </recommendedName>
</protein>
<dbReference type="eggNOG" id="KOG4831">
    <property type="taxonomic scope" value="Eukaryota"/>
</dbReference>